<dbReference type="EMBL" id="FN648416">
    <property type="protein sequence ID" value="CBJ31147.1"/>
    <property type="molecule type" value="Genomic_DNA"/>
</dbReference>
<evidence type="ECO:0000256" key="1">
    <source>
        <dbReference type="SAM" id="MobiDB-lite"/>
    </source>
</evidence>
<reference evidence="2 3" key="1">
    <citation type="journal article" date="2010" name="Nature">
        <title>The Ectocarpus genome and the independent evolution of multicellularity in brown algae.</title>
        <authorList>
            <person name="Cock J.M."/>
            <person name="Sterck L."/>
            <person name="Rouze P."/>
            <person name="Scornet D."/>
            <person name="Allen A.E."/>
            <person name="Amoutzias G."/>
            <person name="Anthouard V."/>
            <person name="Artiguenave F."/>
            <person name="Aury J.M."/>
            <person name="Badger J.H."/>
            <person name="Beszteri B."/>
            <person name="Billiau K."/>
            <person name="Bonnet E."/>
            <person name="Bothwell J.H."/>
            <person name="Bowler C."/>
            <person name="Boyen C."/>
            <person name="Brownlee C."/>
            <person name="Carrano C.J."/>
            <person name="Charrier B."/>
            <person name="Cho G.Y."/>
            <person name="Coelho S.M."/>
            <person name="Collen J."/>
            <person name="Corre E."/>
            <person name="Da Silva C."/>
            <person name="Delage L."/>
            <person name="Delaroque N."/>
            <person name="Dittami S.M."/>
            <person name="Doulbeau S."/>
            <person name="Elias M."/>
            <person name="Farnham G."/>
            <person name="Gachon C.M."/>
            <person name="Gschloessl B."/>
            <person name="Heesch S."/>
            <person name="Jabbari K."/>
            <person name="Jubin C."/>
            <person name="Kawai H."/>
            <person name="Kimura K."/>
            <person name="Kloareg B."/>
            <person name="Kupper F.C."/>
            <person name="Lang D."/>
            <person name="Le Bail A."/>
            <person name="Leblanc C."/>
            <person name="Lerouge P."/>
            <person name="Lohr M."/>
            <person name="Lopez P.J."/>
            <person name="Martens C."/>
            <person name="Maumus F."/>
            <person name="Michel G."/>
            <person name="Miranda-Saavedra D."/>
            <person name="Morales J."/>
            <person name="Moreau H."/>
            <person name="Motomura T."/>
            <person name="Nagasato C."/>
            <person name="Napoli C.A."/>
            <person name="Nelson D.R."/>
            <person name="Nyvall-Collen P."/>
            <person name="Peters A.F."/>
            <person name="Pommier C."/>
            <person name="Potin P."/>
            <person name="Poulain J."/>
            <person name="Quesneville H."/>
            <person name="Read B."/>
            <person name="Rensing S.A."/>
            <person name="Ritter A."/>
            <person name="Rousvoal S."/>
            <person name="Samanta M."/>
            <person name="Samson G."/>
            <person name="Schroeder D.C."/>
            <person name="Segurens B."/>
            <person name="Strittmatter M."/>
            <person name="Tonon T."/>
            <person name="Tregear J.W."/>
            <person name="Valentin K."/>
            <person name="von Dassow P."/>
            <person name="Yamagishi T."/>
            <person name="Van de Peer Y."/>
            <person name="Wincker P."/>
        </authorList>
    </citation>
    <scope>NUCLEOTIDE SEQUENCE [LARGE SCALE GENOMIC DNA]</scope>
    <source>
        <strain evidence="3">Ec32 / CCAP1310/4</strain>
    </source>
</reference>
<feature type="region of interest" description="Disordered" evidence="1">
    <location>
        <begin position="177"/>
        <end position="216"/>
    </location>
</feature>
<gene>
    <name evidence="2" type="ORF">Esi_0236_0005</name>
</gene>
<evidence type="ECO:0000313" key="3">
    <source>
        <dbReference type="Proteomes" id="UP000002630"/>
    </source>
</evidence>
<dbReference type="Proteomes" id="UP000002630">
    <property type="component" value="Linkage Group LG29"/>
</dbReference>
<evidence type="ECO:0000313" key="2">
    <source>
        <dbReference type="EMBL" id="CBJ31147.1"/>
    </source>
</evidence>
<keyword evidence="3" id="KW-1185">Reference proteome</keyword>
<name>D7FSK6_ECTSI</name>
<feature type="compositionally biased region" description="Basic residues" evidence="1">
    <location>
        <begin position="181"/>
        <end position="198"/>
    </location>
</feature>
<dbReference type="AlphaFoldDB" id="D7FSK6"/>
<feature type="region of interest" description="Disordered" evidence="1">
    <location>
        <begin position="244"/>
        <end position="268"/>
    </location>
</feature>
<accession>D7FSK6</accession>
<protein>
    <submittedName>
        <fullName evidence="2">Uncharacterized protein</fullName>
    </submittedName>
</protein>
<sequence>MGTVPIARLGSHAEGVFVVVTDGGRRLLIEARDFERGPLLAKSTVSLEDWTATTGIATLSPPTDNRAFKKILEEQLAALLGAGFRSRTSRLERKRAAREAQQQGGGVRWRGTLLELSEMEKGRLGQLEEDDNGSENNDANPDRPPPKLPLLLSPRDSTPLEQKRALRLEMLTRMVDDFHAKHGRSRRRGGGGRRRREKRGVGAPAPGDARDPTTVVATGCDDESAVGGHDGERVREGPVHIVSNEGQDGENDPHITTANQAKGGRGHGRKCEHTFRRCGFCRVEEVRRVLGIRAPGRTREPVQESMVVRVPSLPQLKFGDDQDDDNEEEDFEWVTDSDEEDPEFECDSCGRVIEDTSDRFHCETCGDYDLMQPKNVERVLDETLVDVWSVNNKKAGPTGGMVSHGLTKAGDGRSNNKFIDMLVEAL</sequence>
<dbReference type="EMBL" id="FN649754">
    <property type="protein sequence ID" value="CBJ31147.1"/>
    <property type="molecule type" value="Genomic_DNA"/>
</dbReference>
<feature type="region of interest" description="Disordered" evidence="1">
    <location>
        <begin position="127"/>
        <end position="160"/>
    </location>
</feature>
<dbReference type="InParanoid" id="D7FSK6"/>
<proteinExistence type="predicted"/>
<organism evidence="2 3">
    <name type="scientific">Ectocarpus siliculosus</name>
    <name type="common">Brown alga</name>
    <name type="synonym">Conferva siliculosa</name>
    <dbReference type="NCBI Taxonomy" id="2880"/>
    <lineage>
        <taxon>Eukaryota</taxon>
        <taxon>Sar</taxon>
        <taxon>Stramenopiles</taxon>
        <taxon>Ochrophyta</taxon>
        <taxon>PX clade</taxon>
        <taxon>Phaeophyceae</taxon>
        <taxon>Ectocarpales</taxon>
        <taxon>Ectocarpaceae</taxon>
        <taxon>Ectocarpus</taxon>
    </lineage>
</organism>